<organism evidence="2 3">
    <name type="scientific">Streptomyces sulfonofaciens</name>
    <dbReference type="NCBI Taxonomy" id="68272"/>
    <lineage>
        <taxon>Bacteria</taxon>
        <taxon>Bacillati</taxon>
        <taxon>Actinomycetota</taxon>
        <taxon>Actinomycetes</taxon>
        <taxon>Kitasatosporales</taxon>
        <taxon>Streptomycetaceae</taxon>
        <taxon>Streptomyces</taxon>
    </lineage>
</organism>
<accession>A0A919G8J4</accession>
<evidence type="ECO:0000313" key="2">
    <source>
        <dbReference type="EMBL" id="GHH79396.1"/>
    </source>
</evidence>
<dbReference type="Proteomes" id="UP000603708">
    <property type="component" value="Unassembled WGS sequence"/>
</dbReference>
<dbReference type="AlphaFoldDB" id="A0A919G8J4"/>
<name>A0A919G8J4_9ACTN</name>
<feature type="compositionally biased region" description="Pro residues" evidence="1">
    <location>
        <begin position="72"/>
        <end position="83"/>
    </location>
</feature>
<evidence type="ECO:0000313" key="3">
    <source>
        <dbReference type="Proteomes" id="UP000603708"/>
    </source>
</evidence>
<reference evidence="2" key="2">
    <citation type="submission" date="2020-09" db="EMBL/GenBank/DDBJ databases">
        <authorList>
            <person name="Sun Q."/>
            <person name="Ohkuma M."/>
        </authorList>
    </citation>
    <scope>NUCLEOTIDE SEQUENCE</scope>
    <source>
        <strain evidence="2">JCM 5069</strain>
    </source>
</reference>
<dbReference type="EMBL" id="BNCD01000008">
    <property type="protein sequence ID" value="GHH79396.1"/>
    <property type="molecule type" value="Genomic_DNA"/>
</dbReference>
<feature type="region of interest" description="Disordered" evidence="1">
    <location>
        <begin position="41"/>
        <end position="128"/>
    </location>
</feature>
<reference evidence="2" key="1">
    <citation type="journal article" date="2014" name="Int. J. Syst. Evol. Microbiol.">
        <title>Complete genome sequence of Corynebacterium casei LMG S-19264T (=DSM 44701T), isolated from a smear-ripened cheese.</title>
        <authorList>
            <consortium name="US DOE Joint Genome Institute (JGI-PGF)"/>
            <person name="Walter F."/>
            <person name="Albersmeier A."/>
            <person name="Kalinowski J."/>
            <person name="Ruckert C."/>
        </authorList>
    </citation>
    <scope>NUCLEOTIDE SEQUENCE</scope>
    <source>
        <strain evidence="2">JCM 5069</strain>
    </source>
</reference>
<comment type="caution">
    <text evidence="2">The sequence shown here is derived from an EMBL/GenBank/DDBJ whole genome shotgun (WGS) entry which is preliminary data.</text>
</comment>
<dbReference type="RefSeq" id="WP_189932458.1">
    <property type="nucleotide sequence ID" value="NZ_BNCD01000008.1"/>
</dbReference>
<keyword evidence="3" id="KW-1185">Reference proteome</keyword>
<gene>
    <name evidence="2" type="ORF">GCM10018793_32080</name>
</gene>
<feature type="compositionally biased region" description="Low complexity" evidence="1">
    <location>
        <begin position="84"/>
        <end position="95"/>
    </location>
</feature>
<evidence type="ECO:0000256" key="1">
    <source>
        <dbReference type="SAM" id="MobiDB-lite"/>
    </source>
</evidence>
<proteinExistence type="predicted"/>
<sequence>MAQAPNAAQRRIIAAADPVTGRLGGPAGQLAALVRLGLAFRHPRPPHDTFLTPAGHRAREAARAAAADAPSSGPPAPAGPVPGPDARAAGRSPGSGPAGQGPVPAPDTDGREPGGSPAGSGAGGQEPADRVFAARTGDEPERYDGPGRARQVRSAWQGLVELRRMTHPDAATDRPCPWERTHLVQAAALALEAAGCPPGTAGSGGYRVAATAQPEAVAVHAPTTRELRVCAAALERAGWQPSEHTDRRTGARYLLASPRRA</sequence>
<protein>
    <submittedName>
        <fullName evidence="2">Uncharacterized protein</fullName>
    </submittedName>
</protein>